<name>A0AAD8BKJ8_BIOPF</name>
<keyword evidence="3" id="KW-1185">Reference proteome</keyword>
<evidence type="ECO:0000313" key="2">
    <source>
        <dbReference type="EMBL" id="KAK0056278.1"/>
    </source>
</evidence>
<keyword evidence="1" id="KW-0472">Membrane</keyword>
<dbReference type="AlphaFoldDB" id="A0AAD8BKJ8"/>
<evidence type="ECO:0000313" key="3">
    <source>
        <dbReference type="Proteomes" id="UP001233172"/>
    </source>
</evidence>
<reference evidence="2" key="2">
    <citation type="submission" date="2023-04" db="EMBL/GenBank/DDBJ databases">
        <authorList>
            <person name="Bu L."/>
            <person name="Lu L."/>
            <person name="Laidemitt M.R."/>
            <person name="Zhang S.M."/>
            <person name="Mutuku M."/>
            <person name="Mkoji G."/>
            <person name="Steinauer M."/>
            <person name="Loker E.S."/>
        </authorList>
    </citation>
    <scope>NUCLEOTIDE SEQUENCE</scope>
    <source>
        <strain evidence="2">KasaAsao</strain>
        <tissue evidence="2">Whole Snail</tissue>
    </source>
</reference>
<keyword evidence="1" id="KW-0812">Transmembrane</keyword>
<keyword evidence="1" id="KW-1133">Transmembrane helix</keyword>
<evidence type="ECO:0000256" key="1">
    <source>
        <dbReference type="SAM" id="Phobius"/>
    </source>
</evidence>
<accession>A0AAD8BKJ8</accession>
<reference evidence="2" key="1">
    <citation type="journal article" date="2023" name="PLoS Negl. Trop. Dis.">
        <title>A genome sequence for Biomphalaria pfeifferi, the major vector snail for the human-infecting parasite Schistosoma mansoni.</title>
        <authorList>
            <person name="Bu L."/>
            <person name="Lu L."/>
            <person name="Laidemitt M.R."/>
            <person name="Zhang S.M."/>
            <person name="Mutuku M."/>
            <person name="Mkoji G."/>
            <person name="Steinauer M."/>
            <person name="Loker E.S."/>
        </authorList>
    </citation>
    <scope>NUCLEOTIDE SEQUENCE</scope>
    <source>
        <strain evidence="2">KasaAsao</strain>
    </source>
</reference>
<dbReference type="Proteomes" id="UP001233172">
    <property type="component" value="Unassembled WGS sequence"/>
</dbReference>
<protein>
    <submittedName>
        <fullName evidence="2">Uncharacterized protein</fullName>
    </submittedName>
</protein>
<proteinExistence type="predicted"/>
<sequence>MSQWMRDERDTNDNPNCSCTIIIYLMAYIFILFFNSCFANVHQLNSWSPIKSFRLALFTDSCFELVDLQLHLDELTATNFYDGVVFKLLKVVYKHPVGGLNQPHKLRTSTNVEMRVESASKLALN</sequence>
<dbReference type="EMBL" id="JASAOG010000063">
    <property type="protein sequence ID" value="KAK0056278.1"/>
    <property type="molecule type" value="Genomic_DNA"/>
</dbReference>
<comment type="caution">
    <text evidence="2">The sequence shown here is derived from an EMBL/GenBank/DDBJ whole genome shotgun (WGS) entry which is preliminary data.</text>
</comment>
<feature type="transmembrane region" description="Helical" evidence="1">
    <location>
        <begin position="20"/>
        <end position="41"/>
    </location>
</feature>
<gene>
    <name evidence="2" type="ORF">Bpfe_014365</name>
</gene>
<organism evidence="2 3">
    <name type="scientific">Biomphalaria pfeifferi</name>
    <name type="common">Bloodfluke planorb</name>
    <name type="synonym">Freshwater snail</name>
    <dbReference type="NCBI Taxonomy" id="112525"/>
    <lineage>
        <taxon>Eukaryota</taxon>
        <taxon>Metazoa</taxon>
        <taxon>Spiralia</taxon>
        <taxon>Lophotrochozoa</taxon>
        <taxon>Mollusca</taxon>
        <taxon>Gastropoda</taxon>
        <taxon>Heterobranchia</taxon>
        <taxon>Euthyneura</taxon>
        <taxon>Panpulmonata</taxon>
        <taxon>Hygrophila</taxon>
        <taxon>Lymnaeoidea</taxon>
        <taxon>Planorbidae</taxon>
        <taxon>Biomphalaria</taxon>
    </lineage>
</organism>